<dbReference type="InterPro" id="IPR053174">
    <property type="entry name" value="LpxI"/>
</dbReference>
<evidence type="ECO:0000313" key="3">
    <source>
        <dbReference type="EMBL" id="PVA11655.1"/>
    </source>
</evidence>
<evidence type="ECO:0000259" key="2">
    <source>
        <dbReference type="Pfam" id="PF17930"/>
    </source>
</evidence>
<dbReference type="Gene3D" id="3.40.50.20">
    <property type="match status" value="1"/>
</dbReference>
<dbReference type="InterPro" id="IPR041255">
    <property type="entry name" value="LpxI_N"/>
</dbReference>
<dbReference type="AlphaFoldDB" id="A0A2T7GB53"/>
<evidence type="ECO:0000313" key="4">
    <source>
        <dbReference type="Proteomes" id="UP000244446"/>
    </source>
</evidence>
<name>A0A2T7GB53_9RHOB</name>
<proteinExistence type="predicted"/>
<evidence type="ECO:0000259" key="1">
    <source>
        <dbReference type="Pfam" id="PF06230"/>
    </source>
</evidence>
<dbReference type="Gene3D" id="3.40.140.80">
    <property type="match status" value="1"/>
</dbReference>
<dbReference type="Proteomes" id="UP000244446">
    <property type="component" value="Unassembled WGS sequence"/>
</dbReference>
<dbReference type="Pfam" id="PF17930">
    <property type="entry name" value="LpxI_N"/>
    <property type="match status" value="1"/>
</dbReference>
<dbReference type="Pfam" id="PF06230">
    <property type="entry name" value="LpxI_C"/>
    <property type="match status" value="1"/>
</dbReference>
<comment type="caution">
    <text evidence="3">The sequence shown here is derived from an EMBL/GenBank/DDBJ whole genome shotgun (WGS) entry which is preliminary data.</text>
</comment>
<protein>
    <submittedName>
        <fullName evidence="3">DUF1009 domain-containing protein</fullName>
    </submittedName>
</protein>
<dbReference type="RefSeq" id="WP_108690399.1">
    <property type="nucleotide sequence ID" value="NZ_QCYH01000001.1"/>
</dbReference>
<organism evidence="3 4">
    <name type="scientific">Pelagivirga sediminicola</name>
    <dbReference type="NCBI Taxonomy" id="2170575"/>
    <lineage>
        <taxon>Bacteria</taxon>
        <taxon>Pseudomonadati</taxon>
        <taxon>Pseudomonadota</taxon>
        <taxon>Alphaproteobacteria</taxon>
        <taxon>Rhodobacterales</taxon>
        <taxon>Paracoccaceae</taxon>
        <taxon>Pelagivirga</taxon>
    </lineage>
</organism>
<dbReference type="PANTHER" id="PTHR39962:SF1">
    <property type="entry name" value="LPXI FAMILY PROTEIN"/>
    <property type="match status" value="1"/>
</dbReference>
<accession>A0A2T7GB53</accession>
<gene>
    <name evidence="3" type="ORF">DC366_01445</name>
</gene>
<reference evidence="3 4" key="1">
    <citation type="submission" date="2018-04" db="EMBL/GenBank/DDBJ databases">
        <title>Pelagivirga bohaiensis gen. nov., sp. nov., a bacterium isolated from the Bohai Sea.</title>
        <authorList>
            <person name="Ji X."/>
        </authorList>
    </citation>
    <scope>NUCLEOTIDE SEQUENCE [LARGE SCALE GENOMIC DNA]</scope>
    <source>
        <strain evidence="3 4">BH-SD19</strain>
    </source>
</reference>
<feature type="domain" description="LpxI N-terminal" evidence="2">
    <location>
        <begin position="4"/>
        <end position="127"/>
    </location>
</feature>
<sequence length="269" mass="27812">MTGRLAILACGGALPVMLARAHPDALHFTLRGVPSELAATAQDFPLERIGALFAAMKEAGVSRMVFAGTLVRPALNPAEFDAEMMRLAPGLMAAIPQGDDALLRFVISMFEEQGFEVLGAHELLPGLTAEAGLAAGPAPSEAELADAARGVHILREISPLDIGQGCVVAGGQCLGIETVQGTDALLSYVAAAPAALRRGQRGVYVKAPKLGQDLRIDMPTVGPRTVAAVADAGLAGLIVAEGKVVLMQREEALALAAECGVFLLSQVFE</sequence>
<feature type="domain" description="LpxI C-terminal" evidence="1">
    <location>
        <begin position="131"/>
        <end position="263"/>
    </location>
</feature>
<dbReference type="EMBL" id="QCYH01000001">
    <property type="protein sequence ID" value="PVA11655.1"/>
    <property type="molecule type" value="Genomic_DNA"/>
</dbReference>
<keyword evidence="4" id="KW-1185">Reference proteome</keyword>
<dbReference type="OrthoDB" id="9789836at2"/>
<dbReference type="InterPro" id="IPR010415">
    <property type="entry name" value="LpxI_C"/>
</dbReference>
<dbReference type="PANTHER" id="PTHR39962">
    <property type="entry name" value="BLL4848 PROTEIN"/>
    <property type="match status" value="1"/>
</dbReference>
<dbReference type="InterPro" id="IPR043167">
    <property type="entry name" value="LpxI_C_sf"/>
</dbReference>